<comment type="caution">
    <text evidence="3">The sequence shown here is derived from an EMBL/GenBank/DDBJ whole genome shotgun (WGS) entry which is preliminary data.</text>
</comment>
<keyword evidence="1" id="KW-1133">Transmembrane helix</keyword>
<feature type="chain" id="PRO_5039537263" description="Ig-like domain-containing protein" evidence="2">
    <location>
        <begin position="20"/>
        <end position="597"/>
    </location>
</feature>
<dbReference type="AlphaFoldDB" id="A0A2M9CML8"/>
<feature type="transmembrane region" description="Helical" evidence="1">
    <location>
        <begin position="565"/>
        <end position="587"/>
    </location>
</feature>
<dbReference type="Proteomes" id="UP000228758">
    <property type="component" value="Unassembled WGS sequence"/>
</dbReference>
<dbReference type="RefSeq" id="WP_100365260.1">
    <property type="nucleotide sequence ID" value="NZ_PGFF01000001.1"/>
</dbReference>
<keyword evidence="1" id="KW-0472">Membrane</keyword>
<protein>
    <recommendedName>
        <fullName evidence="5">Ig-like domain-containing protein</fullName>
    </recommendedName>
</protein>
<evidence type="ECO:0000313" key="3">
    <source>
        <dbReference type="EMBL" id="PJJ73138.1"/>
    </source>
</evidence>
<organism evidence="3 4">
    <name type="scientific">Diaminobutyricimonas aerilata</name>
    <dbReference type="NCBI Taxonomy" id="1162967"/>
    <lineage>
        <taxon>Bacteria</taxon>
        <taxon>Bacillati</taxon>
        <taxon>Actinomycetota</taxon>
        <taxon>Actinomycetes</taxon>
        <taxon>Micrococcales</taxon>
        <taxon>Microbacteriaceae</taxon>
        <taxon>Diaminobutyricimonas</taxon>
    </lineage>
</organism>
<dbReference type="OrthoDB" id="3242564at2"/>
<keyword evidence="2" id="KW-0732">Signal</keyword>
<gene>
    <name evidence="3" type="ORF">CLV46_2722</name>
</gene>
<keyword evidence="4" id="KW-1185">Reference proteome</keyword>
<proteinExistence type="predicted"/>
<evidence type="ECO:0000313" key="4">
    <source>
        <dbReference type="Proteomes" id="UP000228758"/>
    </source>
</evidence>
<feature type="signal peptide" evidence="2">
    <location>
        <begin position="1"/>
        <end position="19"/>
    </location>
</feature>
<evidence type="ECO:0000256" key="1">
    <source>
        <dbReference type="SAM" id="Phobius"/>
    </source>
</evidence>
<reference evidence="3 4" key="1">
    <citation type="submission" date="2017-11" db="EMBL/GenBank/DDBJ databases">
        <title>Genomic Encyclopedia of Archaeal and Bacterial Type Strains, Phase II (KMG-II): From Individual Species to Whole Genera.</title>
        <authorList>
            <person name="Goeker M."/>
        </authorList>
    </citation>
    <scope>NUCLEOTIDE SEQUENCE [LARGE SCALE GENOMIC DNA]</scope>
    <source>
        <strain evidence="3 4">DSM 27393</strain>
    </source>
</reference>
<keyword evidence="1" id="KW-0812">Transmembrane</keyword>
<evidence type="ECO:0000256" key="2">
    <source>
        <dbReference type="SAM" id="SignalP"/>
    </source>
</evidence>
<dbReference type="EMBL" id="PGFF01000001">
    <property type="protein sequence ID" value="PJJ73138.1"/>
    <property type="molecule type" value="Genomic_DNA"/>
</dbReference>
<evidence type="ECO:0008006" key="5">
    <source>
        <dbReference type="Google" id="ProtNLM"/>
    </source>
</evidence>
<sequence>MPLLSRLAALLLLISALVAAPVAASAVVSTGHGHGHLWSRDGASWLGSYRLADGRLGFCLQVDRPVPTGHDYTVGEQLLEALTPDDAARLAWISRAHAGSADADTAAAGQLATWTLTGLGGRSPEWYAARANGSASRVAQLARDLLAAASAPGGASRGASATLTLDLRPDGTGTVRSDLLVDWVATGSTPAAPATATGTVTLTGAVFADGTASAAVPNGSTVEVRAIGSPAVHEVSAEVAYTGLPFGAAVTVARSATGSQDLIVVNETSAHASARSSASVVSSLPFQPRVQTQTSAATAEAGALVHDVLEVTALPGDGLSDGWGVYEAADGTRAPVPVTVRSTLLGPFPAPPVHAAQAPPGAPVACEVATEIGAGPGRYTTPACALPATGYFVWVERISPDDTPPDRGRDRVRPWVSEFAVASEITFVPFPPRIATVATAARVEPGGCVADHLDVTGLNPAAGALEVTSILLGPFTEPPTVGAELAAAAPEAGRVSTSVTADGRHTTTCIPVPHPGHYVFVYESPGVTDAAGTTIVPPFADRRVHASETVLVAEAAPTLAVTGPLATGAVLALAASLLATGTGVVSLGRARRAARAG</sequence>
<name>A0A2M9CML8_9MICO</name>
<accession>A0A2M9CML8</accession>